<protein>
    <recommendedName>
        <fullName evidence="1">Tyrosine specific protein phosphatases domain-containing protein</fullName>
    </recommendedName>
</protein>
<dbReference type="InterPro" id="IPR016130">
    <property type="entry name" value="Tyr_Pase_AS"/>
</dbReference>
<reference evidence="2" key="2">
    <citation type="submission" date="2020-02" db="EMBL/GenBank/DDBJ databases">
        <authorList>
            <person name="Gilchrist C.L.M."/>
            <person name="Chooi Y.-H."/>
        </authorList>
    </citation>
    <scope>NUCLEOTIDE SEQUENCE</scope>
    <source>
        <strain evidence="2">MST-FP2251</strain>
    </source>
</reference>
<comment type="caution">
    <text evidence="2">The sequence shown here is derived from an EMBL/GenBank/DDBJ whole genome shotgun (WGS) entry which is preliminary data.</text>
</comment>
<dbReference type="Gene3D" id="3.90.550.10">
    <property type="entry name" value="Spore Coat Polysaccharide Biosynthesis Protein SpsA, Chain A"/>
    <property type="match status" value="1"/>
</dbReference>
<dbReference type="SUPFAM" id="SSF53448">
    <property type="entry name" value="Nucleotide-diphospho-sugar transferases"/>
    <property type="match status" value="1"/>
</dbReference>
<dbReference type="GO" id="GO:0004721">
    <property type="term" value="F:phosphoprotein phosphatase activity"/>
    <property type="evidence" value="ECO:0007669"/>
    <property type="project" value="InterPro"/>
</dbReference>
<dbReference type="InterPro" id="IPR000387">
    <property type="entry name" value="Tyr_Pase_dom"/>
</dbReference>
<dbReference type="Gene3D" id="3.90.190.10">
    <property type="entry name" value="Protein tyrosine phosphatase superfamily"/>
    <property type="match status" value="1"/>
</dbReference>
<dbReference type="InterPro" id="IPR026893">
    <property type="entry name" value="Tyr/Ser_Pase_IphP-type"/>
</dbReference>
<dbReference type="InterPro" id="IPR029044">
    <property type="entry name" value="Nucleotide-diphossugar_trans"/>
</dbReference>
<organism evidence="2 3">
    <name type="scientific">Aspergillus nanangensis</name>
    <dbReference type="NCBI Taxonomy" id="2582783"/>
    <lineage>
        <taxon>Eukaryota</taxon>
        <taxon>Fungi</taxon>
        <taxon>Dikarya</taxon>
        <taxon>Ascomycota</taxon>
        <taxon>Pezizomycotina</taxon>
        <taxon>Eurotiomycetes</taxon>
        <taxon>Eurotiomycetidae</taxon>
        <taxon>Eurotiales</taxon>
        <taxon>Aspergillaceae</taxon>
        <taxon>Aspergillus</taxon>
        <taxon>Aspergillus subgen. Circumdati</taxon>
    </lineage>
</organism>
<evidence type="ECO:0000313" key="3">
    <source>
        <dbReference type="Proteomes" id="UP001194746"/>
    </source>
</evidence>
<dbReference type="PANTHER" id="PTHR31126:SF1">
    <property type="entry name" value="TYROSINE SPECIFIC PROTEIN PHOSPHATASES DOMAIN-CONTAINING PROTEIN"/>
    <property type="match status" value="1"/>
</dbReference>
<keyword evidence="3" id="KW-1185">Reference proteome</keyword>
<dbReference type="AlphaFoldDB" id="A0AAD4CHN5"/>
<dbReference type="PANTHER" id="PTHR31126">
    <property type="entry name" value="TYROSINE-PROTEIN PHOSPHATASE"/>
    <property type="match status" value="1"/>
</dbReference>
<feature type="domain" description="Tyrosine specific protein phosphatases" evidence="1">
    <location>
        <begin position="451"/>
        <end position="521"/>
    </location>
</feature>
<name>A0AAD4CHN5_ASPNN</name>
<dbReference type="SUPFAM" id="SSF52799">
    <property type="entry name" value="(Phosphotyrosine protein) phosphatases II"/>
    <property type="match status" value="1"/>
</dbReference>
<dbReference type="PROSITE" id="PS50056">
    <property type="entry name" value="TYR_PHOSPHATASE_2"/>
    <property type="match status" value="1"/>
</dbReference>
<dbReference type="NCBIfam" id="NF010496">
    <property type="entry name" value="PRK13915.1"/>
    <property type="match status" value="1"/>
</dbReference>
<sequence>MDQKTMDLPTWLDTNRFTHSDFTLATLAQTVQRKNLQITVLIPAKEVAPTIGNIIQKTIHPLIAAQIVHKLYIIDAASADHTASAAHSAGHTHILQRASIAPSLGPSLGKGDALWRGLLATDGDIVAFLDGDTQDPVPAHLLGILGPLIMFDHISLVKACFNRPFRASHADVVRPHDGGRVTELLARPLLNRYWPELAGFGQPLAGEFAGRRALLEELAFPVGYGVEIGTLVDAYRAVGLRGLADVDVGQRQNTHQELRALTVMAGTVLATAERRRSSGHDTNTIHGEKTERMYLPWEAGYRTLETVERPAVREYREQSQHEGLVYPSPPFLAVEGVRMFRDVGASSRACLRPGLVFRSGELSRVTAAGLETLRDLGVKKVFDLRSPVEMEGEGHHLSIMAEEAGWERVAAPVFPDEAWQHDKRSARLQHYANAAEGYTEAYLQILQCGVRAFEGVFQHLAQADPSPILVHCTAGKDRTGVTAMLILLLAGCDDDTIADEYALNDMDSNRSWGVRATERLLSQPGLRGNVAAVENVVRAQKEYMLATLRRFRQEYGGVEKYLERMVQLDGRTIRAAKGNVGETAQLD</sequence>
<evidence type="ECO:0000313" key="2">
    <source>
        <dbReference type="EMBL" id="KAF9886670.1"/>
    </source>
</evidence>
<evidence type="ECO:0000259" key="1">
    <source>
        <dbReference type="PROSITE" id="PS50056"/>
    </source>
</evidence>
<proteinExistence type="predicted"/>
<gene>
    <name evidence="2" type="ORF">FE257_011184</name>
</gene>
<dbReference type="PROSITE" id="PS00383">
    <property type="entry name" value="TYR_PHOSPHATASE_1"/>
    <property type="match status" value="1"/>
</dbReference>
<dbReference type="EMBL" id="VCAU01000073">
    <property type="protein sequence ID" value="KAF9886670.1"/>
    <property type="molecule type" value="Genomic_DNA"/>
</dbReference>
<accession>A0AAD4CHN5</accession>
<reference evidence="2" key="1">
    <citation type="journal article" date="2019" name="Beilstein J. Org. Chem.">
        <title>Nanangenines: drimane sesquiterpenoids as the dominant metabolite cohort of a novel Australian fungus, Aspergillus nanangensis.</title>
        <authorList>
            <person name="Lacey H.J."/>
            <person name="Gilchrist C.L.M."/>
            <person name="Crombie A."/>
            <person name="Kalaitzis J.A."/>
            <person name="Vuong D."/>
            <person name="Rutledge P.J."/>
            <person name="Turner P."/>
            <person name="Pitt J.I."/>
            <person name="Lacey E."/>
            <person name="Chooi Y.H."/>
            <person name="Piggott A.M."/>
        </authorList>
    </citation>
    <scope>NUCLEOTIDE SEQUENCE</scope>
    <source>
        <strain evidence="2">MST-FP2251</strain>
    </source>
</reference>
<dbReference type="InterPro" id="IPR029021">
    <property type="entry name" value="Prot-tyrosine_phosphatase-like"/>
</dbReference>
<dbReference type="Pfam" id="PF13350">
    <property type="entry name" value="Y_phosphatase3"/>
    <property type="match status" value="1"/>
</dbReference>
<dbReference type="Proteomes" id="UP001194746">
    <property type="component" value="Unassembled WGS sequence"/>
</dbReference>